<dbReference type="SUPFAM" id="SSF53254">
    <property type="entry name" value="Phosphoglycerate mutase-like"/>
    <property type="match status" value="1"/>
</dbReference>
<keyword evidence="7" id="KW-0325">Glycoprotein</keyword>
<dbReference type="EMBL" id="NCKV01006473">
    <property type="protein sequence ID" value="RWS23426.1"/>
    <property type="molecule type" value="Genomic_DNA"/>
</dbReference>
<comment type="caution">
    <text evidence="8">The sequence shown here is derived from an EMBL/GenBank/DDBJ whole genome shotgun (WGS) entry which is preliminary data.</text>
</comment>
<evidence type="ECO:0000256" key="5">
    <source>
        <dbReference type="ARBA" id="ARBA00022801"/>
    </source>
</evidence>
<sequence>MPFWITNDVLRKLEEVSRKNHLFENNERFQTRLRAGSLFDEIVSILNGNFNENKRVFIYSTHDTIIAALLSGLRVFNGLNVPYAASVIFEVYESTVSTFYLNVTETRTNKLNLNTHLLRIPNCEEKCAFKKFIKNIDDLIDVQWQKECNSIVVKGN</sequence>
<evidence type="ECO:0000313" key="9">
    <source>
        <dbReference type="Proteomes" id="UP000288716"/>
    </source>
</evidence>
<keyword evidence="4" id="KW-0732">Signal</keyword>
<keyword evidence="5" id="KW-0378">Hydrolase</keyword>
<evidence type="ECO:0000256" key="2">
    <source>
        <dbReference type="ARBA" id="ARBA00005375"/>
    </source>
</evidence>
<evidence type="ECO:0000256" key="1">
    <source>
        <dbReference type="ARBA" id="ARBA00000032"/>
    </source>
</evidence>
<dbReference type="PANTHER" id="PTHR11567:SF211">
    <property type="entry name" value="PROSTATIC ACID PHOSPHATASE"/>
    <property type="match status" value="1"/>
</dbReference>
<dbReference type="InterPro" id="IPR050645">
    <property type="entry name" value="Histidine_acid_phosphatase"/>
</dbReference>
<dbReference type="InterPro" id="IPR029033">
    <property type="entry name" value="His_PPase_superfam"/>
</dbReference>
<proteinExistence type="inferred from homology"/>
<dbReference type="STRING" id="299467.A0A443S7A0"/>
<dbReference type="OrthoDB" id="6418769at2759"/>
<reference evidence="8 9" key="1">
    <citation type="journal article" date="2018" name="Gigascience">
        <title>Genomes of trombidid mites reveal novel predicted allergens and laterally-transferred genes associated with secondary metabolism.</title>
        <authorList>
            <person name="Dong X."/>
            <person name="Chaisiri K."/>
            <person name="Xia D."/>
            <person name="Armstrong S.D."/>
            <person name="Fang Y."/>
            <person name="Donnelly M.J."/>
            <person name="Kadowaki T."/>
            <person name="McGarry J.W."/>
            <person name="Darby A.C."/>
            <person name="Makepeace B.L."/>
        </authorList>
    </citation>
    <scope>NUCLEOTIDE SEQUENCE [LARGE SCALE GENOMIC DNA]</scope>
    <source>
        <strain evidence="8">UoL-UT</strain>
    </source>
</reference>
<keyword evidence="6" id="KW-1015">Disulfide bond</keyword>
<dbReference type="Gene3D" id="3.40.50.1240">
    <property type="entry name" value="Phosphoglycerate mutase-like"/>
    <property type="match status" value="1"/>
</dbReference>
<dbReference type="Pfam" id="PF00328">
    <property type="entry name" value="His_Phos_2"/>
    <property type="match status" value="1"/>
</dbReference>
<dbReference type="Proteomes" id="UP000288716">
    <property type="component" value="Unassembled WGS sequence"/>
</dbReference>
<evidence type="ECO:0000256" key="6">
    <source>
        <dbReference type="ARBA" id="ARBA00023157"/>
    </source>
</evidence>
<evidence type="ECO:0000256" key="7">
    <source>
        <dbReference type="ARBA" id="ARBA00023180"/>
    </source>
</evidence>
<dbReference type="GO" id="GO:0003993">
    <property type="term" value="F:acid phosphatase activity"/>
    <property type="evidence" value="ECO:0007669"/>
    <property type="project" value="UniProtKB-EC"/>
</dbReference>
<keyword evidence="9" id="KW-1185">Reference proteome</keyword>
<organism evidence="8 9">
    <name type="scientific">Leptotrombidium deliense</name>
    <dbReference type="NCBI Taxonomy" id="299467"/>
    <lineage>
        <taxon>Eukaryota</taxon>
        <taxon>Metazoa</taxon>
        <taxon>Ecdysozoa</taxon>
        <taxon>Arthropoda</taxon>
        <taxon>Chelicerata</taxon>
        <taxon>Arachnida</taxon>
        <taxon>Acari</taxon>
        <taxon>Acariformes</taxon>
        <taxon>Trombidiformes</taxon>
        <taxon>Prostigmata</taxon>
        <taxon>Anystina</taxon>
        <taxon>Parasitengona</taxon>
        <taxon>Trombiculoidea</taxon>
        <taxon>Trombiculidae</taxon>
        <taxon>Leptotrombidium</taxon>
    </lineage>
</organism>
<evidence type="ECO:0000313" key="8">
    <source>
        <dbReference type="EMBL" id="RWS23426.1"/>
    </source>
</evidence>
<gene>
    <name evidence="8" type="ORF">B4U80_13929</name>
</gene>
<dbReference type="PANTHER" id="PTHR11567">
    <property type="entry name" value="ACID PHOSPHATASE-RELATED"/>
    <property type="match status" value="1"/>
</dbReference>
<dbReference type="AlphaFoldDB" id="A0A443S7A0"/>
<accession>A0A443S7A0</accession>
<evidence type="ECO:0000256" key="4">
    <source>
        <dbReference type="ARBA" id="ARBA00022729"/>
    </source>
</evidence>
<dbReference type="InterPro" id="IPR000560">
    <property type="entry name" value="His_Pase_clade-2"/>
</dbReference>
<dbReference type="VEuPathDB" id="VectorBase:LDEU008613"/>
<evidence type="ECO:0000256" key="3">
    <source>
        <dbReference type="ARBA" id="ARBA00012646"/>
    </source>
</evidence>
<comment type="catalytic activity">
    <reaction evidence="1">
        <text>a phosphate monoester + H2O = an alcohol + phosphate</text>
        <dbReference type="Rhea" id="RHEA:15017"/>
        <dbReference type="ChEBI" id="CHEBI:15377"/>
        <dbReference type="ChEBI" id="CHEBI:30879"/>
        <dbReference type="ChEBI" id="CHEBI:43474"/>
        <dbReference type="ChEBI" id="CHEBI:67140"/>
        <dbReference type="EC" id="3.1.3.2"/>
    </reaction>
</comment>
<comment type="similarity">
    <text evidence="2">Belongs to the histidine acid phosphatase family.</text>
</comment>
<dbReference type="EC" id="3.1.3.2" evidence="3"/>
<protein>
    <recommendedName>
        <fullName evidence="3">acid phosphatase</fullName>
        <ecNumber evidence="3">3.1.3.2</ecNumber>
    </recommendedName>
</protein>
<name>A0A443S7A0_9ACAR</name>